<reference evidence="1 2" key="1">
    <citation type="submission" date="2018-12" db="EMBL/GenBank/DDBJ databases">
        <authorList>
            <person name="Yu L."/>
        </authorList>
    </citation>
    <scope>NUCLEOTIDE SEQUENCE [LARGE SCALE GENOMIC DNA]</scope>
    <source>
        <strain evidence="1 2">HAW-EB2</strain>
    </source>
</reference>
<dbReference type="AlphaFoldDB" id="A0A3S0KX11"/>
<evidence type="ECO:0000313" key="1">
    <source>
        <dbReference type="EMBL" id="RTR39551.1"/>
    </source>
</evidence>
<comment type="caution">
    <text evidence="1">The sequence shown here is derived from an EMBL/GenBank/DDBJ whole genome shotgun (WGS) entry which is preliminary data.</text>
</comment>
<protein>
    <submittedName>
        <fullName evidence="1">Uncharacterized protein</fullName>
    </submittedName>
</protein>
<gene>
    <name evidence="1" type="ORF">EKG38_07025</name>
</gene>
<organism evidence="1 2">
    <name type="scientific">Shewanella canadensis</name>
    <dbReference type="NCBI Taxonomy" id="271096"/>
    <lineage>
        <taxon>Bacteria</taxon>
        <taxon>Pseudomonadati</taxon>
        <taxon>Pseudomonadota</taxon>
        <taxon>Gammaproteobacteria</taxon>
        <taxon>Alteromonadales</taxon>
        <taxon>Shewanellaceae</taxon>
        <taxon>Shewanella</taxon>
    </lineage>
</organism>
<name>A0A3S0KX11_9GAMM</name>
<dbReference type="EMBL" id="RXNU01000003">
    <property type="protein sequence ID" value="RTR39551.1"/>
    <property type="molecule type" value="Genomic_DNA"/>
</dbReference>
<proteinExistence type="predicted"/>
<sequence length="64" mass="7434">MTAWMLSSSLHGSIHSKPQKYLHFRVLYRHLPHRDMGNVMMMSGTSLNYHHDICASLHGTSRRL</sequence>
<keyword evidence="2" id="KW-1185">Reference proteome</keyword>
<dbReference type="Proteomes" id="UP000267448">
    <property type="component" value="Unassembled WGS sequence"/>
</dbReference>
<accession>A0A3S0KX11</accession>
<evidence type="ECO:0000313" key="2">
    <source>
        <dbReference type="Proteomes" id="UP000267448"/>
    </source>
</evidence>